<comment type="similarity">
    <text evidence="1">Belongs to the bacterial reverse transcriptase family.</text>
</comment>
<evidence type="ECO:0000256" key="1">
    <source>
        <dbReference type="ARBA" id="ARBA00034120"/>
    </source>
</evidence>
<evidence type="ECO:0000259" key="2">
    <source>
        <dbReference type="PROSITE" id="PS50878"/>
    </source>
</evidence>
<dbReference type="Pfam" id="PF08388">
    <property type="entry name" value="GIIM"/>
    <property type="match status" value="1"/>
</dbReference>
<dbReference type="Proteomes" id="UP001595548">
    <property type="component" value="Unassembled WGS sequence"/>
</dbReference>
<dbReference type="CDD" id="cd01651">
    <property type="entry name" value="RT_G2_intron"/>
    <property type="match status" value="1"/>
</dbReference>
<dbReference type="InterPro" id="IPR043502">
    <property type="entry name" value="DNA/RNA_pol_sf"/>
</dbReference>
<dbReference type="GO" id="GO:0003964">
    <property type="term" value="F:RNA-directed DNA polymerase activity"/>
    <property type="evidence" value="ECO:0007669"/>
    <property type="project" value="UniProtKB-KW"/>
</dbReference>
<dbReference type="RefSeq" id="WP_382414886.1">
    <property type="nucleotide sequence ID" value="NZ_AP031500.1"/>
</dbReference>
<protein>
    <submittedName>
        <fullName evidence="3">Group II intron reverse transcriptase/maturase</fullName>
        <ecNumber evidence="3">2.7.7.49</ecNumber>
    </submittedName>
</protein>
<organism evidence="3 4">
    <name type="scientific">Gilvimarinus japonicus</name>
    <dbReference type="NCBI Taxonomy" id="1796469"/>
    <lineage>
        <taxon>Bacteria</taxon>
        <taxon>Pseudomonadati</taxon>
        <taxon>Pseudomonadota</taxon>
        <taxon>Gammaproteobacteria</taxon>
        <taxon>Cellvibrionales</taxon>
        <taxon>Cellvibrionaceae</taxon>
        <taxon>Gilvimarinus</taxon>
    </lineage>
</organism>
<dbReference type="NCBIfam" id="TIGR04416">
    <property type="entry name" value="group_II_RT_mat"/>
    <property type="match status" value="1"/>
</dbReference>
<dbReference type="PANTHER" id="PTHR34047">
    <property type="entry name" value="NUCLEAR INTRON MATURASE 1, MITOCHONDRIAL-RELATED"/>
    <property type="match status" value="1"/>
</dbReference>
<dbReference type="PANTHER" id="PTHR34047:SF8">
    <property type="entry name" value="PROTEIN YKFC"/>
    <property type="match status" value="1"/>
</dbReference>
<dbReference type="Pfam" id="PF00078">
    <property type="entry name" value="RVT_1"/>
    <property type="match status" value="1"/>
</dbReference>
<dbReference type="InterPro" id="IPR000477">
    <property type="entry name" value="RT_dom"/>
</dbReference>
<keyword evidence="3" id="KW-0548">Nucleotidyltransferase</keyword>
<dbReference type="InterPro" id="IPR051083">
    <property type="entry name" value="GrpII_Intron_Splice-Mob/Def"/>
</dbReference>
<dbReference type="EMBL" id="JBHRTL010000004">
    <property type="protein sequence ID" value="MFC3154576.1"/>
    <property type="molecule type" value="Genomic_DNA"/>
</dbReference>
<proteinExistence type="inferred from homology"/>
<reference evidence="4" key="1">
    <citation type="journal article" date="2019" name="Int. J. Syst. Evol. Microbiol.">
        <title>The Global Catalogue of Microorganisms (GCM) 10K type strain sequencing project: providing services to taxonomists for standard genome sequencing and annotation.</title>
        <authorList>
            <consortium name="The Broad Institute Genomics Platform"/>
            <consortium name="The Broad Institute Genome Sequencing Center for Infectious Disease"/>
            <person name="Wu L."/>
            <person name="Ma J."/>
        </authorList>
    </citation>
    <scope>NUCLEOTIDE SEQUENCE [LARGE SCALE GENOMIC DNA]</scope>
    <source>
        <strain evidence="4">KCTC 52141</strain>
    </source>
</reference>
<sequence length="407" mass="47737">MFGTLKPDVLYRAWATLNKQSAAGIDGVTAPQYEAALSNNIHALADKLKTNRYRANAVKRVYIPKSNGKQRPLGLPTLEDKIVQQSVADILQSIWEQDFLCSSYGYRPHKSAHQAVHSLQVNLQFKGYGYIVEADIKGFFDNMDHAWLMRMLRQRIDDERLLTLINQWLKARIKEPDGTYHKPLSGTPQGGVISPVLANIYLHYALDIWFEHRVKPQLQGRAMLIRYADDFVVAFQYRNEAEHFYAKLRSRLKKFKLDVAEDKTSIKRFSRFHPSQVRHFEFLGFQFYWDIDFKGEPRLRRKTAPKKHRAALKDFADWIKANRHRRLERLIPMLNRKVVGFCNYFGLSGNSLSVGRIFDRILDSLYKWLNRRSQRRSFTWAGIKAMLKHFGLRSMRVRKPSVIVDWY</sequence>
<comment type="caution">
    <text evidence="3">The sequence shown here is derived from an EMBL/GenBank/DDBJ whole genome shotgun (WGS) entry which is preliminary data.</text>
</comment>
<dbReference type="EC" id="2.7.7.49" evidence="3"/>
<gene>
    <name evidence="3" type="primary">ltrA</name>
    <name evidence="3" type="ORF">ACFOEB_05120</name>
</gene>
<dbReference type="SUPFAM" id="SSF56672">
    <property type="entry name" value="DNA/RNA polymerases"/>
    <property type="match status" value="1"/>
</dbReference>
<keyword evidence="4" id="KW-1185">Reference proteome</keyword>
<dbReference type="PROSITE" id="PS50878">
    <property type="entry name" value="RT_POL"/>
    <property type="match status" value="1"/>
</dbReference>
<name>A0ABV7HP18_9GAMM</name>
<dbReference type="InterPro" id="IPR013597">
    <property type="entry name" value="Mat_intron_G2"/>
</dbReference>
<evidence type="ECO:0000313" key="4">
    <source>
        <dbReference type="Proteomes" id="UP001595548"/>
    </source>
</evidence>
<dbReference type="InterPro" id="IPR030931">
    <property type="entry name" value="Group_II_RT_mat"/>
</dbReference>
<keyword evidence="3" id="KW-0695">RNA-directed DNA polymerase</keyword>
<keyword evidence="3" id="KW-0808">Transferase</keyword>
<feature type="domain" description="Reverse transcriptase" evidence="2">
    <location>
        <begin position="44"/>
        <end position="287"/>
    </location>
</feature>
<accession>A0ABV7HP18</accession>
<evidence type="ECO:0000313" key="3">
    <source>
        <dbReference type="EMBL" id="MFC3154576.1"/>
    </source>
</evidence>